<dbReference type="GO" id="GO:0005524">
    <property type="term" value="F:ATP binding"/>
    <property type="evidence" value="ECO:0007669"/>
    <property type="project" value="UniProtKB-KW"/>
</dbReference>
<accession>A0A4P9WIP4</accession>
<dbReference type="Pfam" id="PF03133">
    <property type="entry name" value="TTL"/>
    <property type="match status" value="1"/>
</dbReference>
<evidence type="ECO:0000256" key="3">
    <source>
        <dbReference type="ARBA" id="ARBA00022840"/>
    </source>
</evidence>
<dbReference type="Proteomes" id="UP000269721">
    <property type="component" value="Unassembled WGS sequence"/>
</dbReference>
<dbReference type="Gene3D" id="3.30.470.20">
    <property type="entry name" value="ATP-grasp fold, B domain"/>
    <property type="match status" value="1"/>
</dbReference>
<dbReference type="InterPro" id="IPR004344">
    <property type="entry name" value="TTL/TTLL_fam"/>
</dbReference>
<dbReference type="PROSITE" id="PS51221">
    <property type="entry name" value="TTL"/>
    <property type="match status" value="1"/>
</dbReference>
<feature type="region of interest" description="Disordered" evidence="4">
    <location>
        <begin position="1"/>
        <end position="79"/>
    </location>
</feature>
<evidence type="ECO:0000313" key="6">
    <source>
        <dbReference type="Proteomes" id="UP000269721"/>
    </source>
</evidence>
<gene>
    <name evidence="5" type="ORF">BDK51DRAFT_33778</name>
</gene>
<evidence type="ECO:0000256" key="2">
    <source>
        <dbReference type="ARBA" id="ARBA00022741"/>
    </source>
</evidence>
<feature type="compositionally biased region" description="Acidic residues" evidence="4">
    <location>
        <begin position="18"/>
        <end position="30"/>
    </location>
</feature>
<dbReference type="PANTHER" id="PTHR12241:SF147">
    <property type="entry name" value="TUBULIN POLYGLUTAMYLASE TTLL7"/>
    <property type="match status" value="1"/>
</dbReference>
<dbReference type="PANTHER" id="PTHR12241">
    <property type="entry name" value="TUBULIN POLYGLUTAMYLASE"/>
    <property type="match status" value="1"/>
</dbReference>
<keyword evidence="6" id="KW-1185">Reference proteome</keyword>
<dbReference type="GO" id="GO:0015631">
    <property type="term" value="F:tubulin binding"/>
    <property type="evidence" value="ECO:0007669"/>
    <property type="project" value="TreeGrafter"/>
</dbReference>
<feature type="compositionally biased region" description="Acidic residues" evidence="4">
    <location>
        <begin position="48"/>
        <end position="78"/>
    </location>
</feature>
<dbReference type="GO" id="GO:0000226">
    <property type="term" value="P:microtubule cytoskeleton organization"/>
    <property type="evidence" value="ECO:0007669"/>
    <property type="project" value="TreeGrafter"/>
</dbReference>
<reference evidence="6" key="1">
    <citation type="journal article" date="2018" name="Nat. Microbiol.">
        <title>Leveraging single-cell genomics to expand the fungal tree of life.</title>
        <authorList>
            <person name="Ahrendt S.R."/>
            <person name="Quandt C.A."/>
            <person name="Ciobanu D."/>
            <person name="Clum A."/>
            <person name="Salamov A."/>
            <person name="Andreopoulos B."/>
            <person name="Cheng J.F."/>
            <person name="Woyke T."/>
            <person name="Pelin A."/>
            <person name="Henrissat B."/>
            <person name="Reynolds N.K."/>
            <person name="Benny G.L."/>
            <person name="Smith M.E."/>
            <person name="James T.Y."/>
            <person name="Grigoriev I.V."/>
        </authorList>
    </citation>
    <scope>NUCLEOTIDE SEQUENCE [LARGE SCALE GENOMIC DNA]</scope>
</reference>
<dbReference type="AlphaFoldDB" id="A0A4P9WIP4"/>
<dbReference type="SUPFAM" id="SSF56059">
    <property type="entry name" value="Glutathione synthetase ATP-binding domain-like"/>
    <property type="match status" value="1"/>
</dbReference>
<keyword evidence="1 5" id="KW-0436">Ligase</keyword>
<proteinExistence type="predicted"/>
<feature type="non-terminal residue" evidence="5">
    <location>
        <position position="265"/>
    </location>
</feature>
<dbReference type="OrthoDB" id="202825at2759"/>
<name>A0A4P9WIP4_9FUNG</name>
<protein>
    <submittedName>
        <fullName evidence="5">Tubulin-tyrosine ligase family-domain-containing protein</fullName>
    </submittedName>
</protein>
<sequence length="265" mass="30348">MFSWRALKPAASPPPSTDVEDTDSDPDPDPDAALSPSPPATPTAPSEDGFDAAVDGEADDDGEEEGEEEEDYDGEDHDGGEVVVDLLPKKLRNVLAWKVSKFTPRVVKATFTRANFRLIKTGRLWIGYWGKHVAAERFKKVEPWKKVNHFPMSFECGRKDKLWINYARMKERFGIKHFDYLPETFLLPTQRRRLKSVFHTHPLWIMKPPASARGNGIRLLTTWSDLPRKRDLIVSRYVMQPLLIAGRKFDLRLYVVVTSFEPLRL</sequence>
<dbReference type="GO" id="GO:0070740">
    <property type="term" value="F:tubulin-glutamic acid ligase activity"/>
    <property type="evidence" value="ECO:0007669"/>
    <property type="project" value="TreeGrafter"/>
</dbReference>
<evidence type="ECO:0000256" key="4">
    <source>
        <dbReference type="SAM" id="MobiDB-lite"/>
    </source>
</evidence>
<dbReference type="GO" id="GO:0036064">
    <property type="term" value="C:ciliary basal body"/>
    <property type="evidence" value="ECO:0007669"/>
    <property type="project" value="TreeGrafter"/>
</dbReference>
<dbReference type="EMBL" id="KZ995559">
    <property type="protein sequence ID" value="RKO90436.1"/>
    <property type="molecule type" value="Genomic_DNA"/>
</dbReference>
<keyword evidence="3" id="KW-0067">ATP-binding</keyword>
<evidence type="ECO:0000256" key="1">
    <source>
        <dbReference type="ARBA" id="ARBA00022598"/>
    </source>
</evidence>
<evidence type="ECO:0000313" key="5">
    <source>
        <dbReference type="EMBL" id="RKO90436.1"/>
    </source>
</evidence>
<keyword evidence="2" id="KW-0547">Nucleotide-binding</keyword>
<organism evidence="5 6">
    <name type="scientific">Blyttiomyces helicus</name>
    <dbReference type="NCBI Taxonomy" id="388810"/>
    <lineage>
        <taxon>Eukaryota</taxon>
        <taxon>Fungi</taxon>
        <taxon>Fungi incertae sedis</taxon>
        <taxon>Chytridiomycota</taxon>
        <taxon>Chytridiomycota incertae sedis</taxon>
        <taxon>Chytridiomycetes</taxon>
        <taxon>Chytridiomycetes incertae sedis</taxon>
        <taxon>Blyttiomyces</taxon>
    </lineage>
</organism>